<name>A0ABQ5FT00_9ASTR</name>
<keyword evidence="3" id="KW-1185">Reference proteome</keyword>
<organism evidence="2 3">
    <name type="scientific">Tanacetum coccineum</name>
    <dbReference type="NCBI Taxonomy" id="301880"/>
    <lineage>
        <taxon>Eukaryota</taxon>
        <taxon>Viridiplantae</taxon>
        <taxon>Streptophyta</taxon>
        <taxon>Embryophyta</taxon>
        <taxon>Tracheophyta</taxon>
        <taxon>Spermatophyta</taxon>
        <taxon>Magnoliopsida</taxon>
        <taxon>eudicotyledons</taxon>
        <taxon>Gunneridae</taxon>
        <taxon>Pentapetalae</taxon>
        <taxon>asterids</taxon>
        <taxon>campanulids</taxon>
        <taxon>Asterales</taxon>
        <taxon>Asteraceae</taxon>
        <taxon>Asteroideae</taxon>
        <taxon>Anthemideae</taxon>
        <taxon>Anthemidinae</taxon>
        <taxon>Tanacetum</taxon>
    </lineage>
</organism>
<evidence type="ECO:0000256" key="1">
    <source>
        <dbReference type="SAM" id="MobiDB-lite"/>
    </source>
</evidence>
<feature type="region of interest" description="Disordered" evidence="1">
    <location>
        <begin position="153"/>
        <end position="237"/>
    </location>
</feature>
<reference evidence="2" key="2">
    <citation type="submission" date="2022-01" db="EMBL/GenBank/DDBJ databases">
        <authorList>
            <person name="Yamashiro T."/>
            <person name="Shiraishi A."/>
            <person name="Satake H."/>
            <person name="Nakayama K."/>
        </authorList>
    </citation>
    <scope>NUCLEOTIDE SEQUENCE</scope>
</reference>
<reference evidence="2" key="1">
    <citation type="journal article" date="2022" name="Int. J. Mol. Sci.">
        <title>Draft Genome of Tanacetum Coccineum: Genomic Comparison of Closely Related Tanacetum-Family Plants.</title>
        <authorList>
            <person name="Yamashiro T."/>
            <person name="Shiraishi A."/>
            <person name="Nakayama K."/>
            <person name="Satake H."/>
        </authorList>
    </citation>
    <scope>NUCLEOTIDE SEQUENCE</scope>
</reference>
<feature type="compositionally biased region" description="Low complexity" evidence="1">
    <location>
        <begin position="169"/>
        <end position="209"/>
    </location>
</feature>
<evidence type="ECO:0000313" key="2">
    <source>
        <dbReference type="EMBL" id="GJT66329.1"/>
    </source>
</evidence>
<proteinExistence type="predicted"/>
<accession>A0ABQ5FT00</accession>
<protein>
    <recommendedName>
        <fullName evidence="4">Reverse transcriptase domain-containing protein</fullName>
    </recommendedName>
</protein>
<gene>
    <name evidence="2" type="ORF">Tco_1017809</name>
</gene>
<sequence>MRTRISVPAEQSLHQKNRQFLSEPLRIVHTLSEDPQVGATMADTRNPMLNCSKHPQRGSRSIPYSMKNCGMSKVRQTRAKVVVAKVSTNSSTQAISSDVAELKDIVRALLLDKKNQASVSAPAPAPVKAVELSCVTCGGAHSHQNCPATHGNVYRDNISEPPGFPPVQNSQANNANNFNRGNNFNQNRESNFNQNRGGNFNQSNFSQNQLHRPQVNQSPAYQAPVPQTHSVTKNDFDNYVKANDA</sequence>
<evidence type="ECO:0008006" key="4">
    <source>
        <dbReference type="Google" id="ProtNLM"/>
    </source>
</evidence>
<evidence type="ECO:0000313" key="3">
    <source>
        <dbReference type="Proteomes" id="UP001151760"/>
    </source>
</evidence>
<feature type="compositionally biased region" description="Polar residues" evidence="1">
    <location>
        <begin position="210"/>
        <end position="231"/>
    </location>
</feature>
<dbReference type="Proteomes" id="UP001151760">
    <property type="component" value="Unassembled WGS sequence"/>
</dbReference>
<comment type="caution">
    <text evidence="2">The sequence shown here is derived from an EMBL/GenBank/DDBJ whole genome shotgun (WGS) entry which is preliminary data.</text>
</comment>
<dbReference type="EMBL" id="BQNB010017705">
    <property type="protein sequence ID" value="GJT66329.1"/>
    <property type="molecule type" value="Genomic_DNA"/>
</dbReference>